<proteinExistence type="predicted"/>
<organism evidence="1 2">
    <name type="scientific">Absidia repens</name>
    <dbReference type="NCBI Taxonomy" id="90262"/>
    <lineage>
        <taxon>Eukaryota</taxon>
        <taxon>Fungi</taxon>
        <taxon>Fungi incertae sedis</taxon>
        <taxon>Mucoromycota</taxon>
        <taxon>Mucoromycotina</taxon>
        <taxon>Mucoromycetes</taxon>
        <taxon>Mucorales</taxon>
        <taxon>Cunninghamellaceae</taxon>
        <taxon>Absidia</taxon>
    </lineage>
</organism>
<dbReference type="EMBL" id="MCGE01000011">
    <property type="protein sequence ID" value="ORZ16368.1"/>
    <property type="molecule type" value="Genomic_DNA"/>
</dbReference>
<name>A0A1X2IGU4_9FUNG</name>
<evidence type="ECO:0000313" key="1">
    <source>
        <dbReference type="EMBL" id="ORZ16368.1"/>
    </source>
</evidence>
<accession>A0A1X2IGU4</accession>
<dbReference type="STRING" id="90262.A0A1X2IGU4"/>
<dbReference type="Proteomes" id="UP000193560">
    <property type="component" value="Unassembled WGS sequence"/>
</dbReference>
<evidence type="ECO:0000313" key="2">
    <source>
        <dbReference type="Proteomes" id="UP000193560"/>
    </source>
</evidence>
<dbReference type="OrthoDB" id="2351940at2759"/>
<sequence length="129" mass="15182">MKICRMHDLYLTSAPSLMKLYRFSTPRRDGMVLISHHPFDTEDTRQFNNFTQDDYERYQETNKNQDDRVAAWFRITNDQPIVVNLGERSGRYILVKLFPAEHETASLDLQYIALLGYIGARSFVKAQLF</sequence>
<reference evidence="1 2" key="1">
    <citation type="submission" date="2016-07" db="EMBL/GenBank/DDBJ databases">
        <title>Pervasive Adenine N6-methylation of Active Genes in Fungi.</title>
        <authorList>
            <consortium name="DOE Joint Genome Institute"/>
            <person name="Mondo S.J."/>
            <person name="Dannebaum R.O."/>
            <person name="Kuo R.C."/>
            <person name="Labutti K."/>
            <person name="Haridas S."/>
            <person name="Kuo A."/>
            <person name="Salamov A."/>
            <person name="Ahrendt S.R."/>
            <person name="Lipzen A."/>
            <person name="Sullivan W."/>
            <person name="Andreopoulos W.B."/>
            <person name="Clum A."/>
            <person name="Lindquist E."/>
            <person name="Daum C."/>
            <person name="Ramamoorthy G.K."/>
            <person name="Gryganskyi A."/>
            <person name="Culley D."/>
            <person name="Magnuson J.K."/>
            <person name="James T.Y."/>
            <person name="O'Malley M.A."/>
            <person name="Stajich J.E."/>
            <person name="Spatafora J.W."/>
            <person name="Visel A."/>
            <person name="Grigoriev I.V."/>
        </authorList>
    </citation>
    <scope>NUCLEOTIDE SEQUENCE [LARGE SCALE GENOMIC DNA]</scope>
    <source>
        <strain evidence="1 2">NRRL 1336</strain>
    </source>
</reference>
<keyword evidence="2" id="KW-1185">Reference proteome</keyword>
<protein>
    <submittedName>
        <fullName evidence="1">Uncharacterized protein</fullName>
    </submittedName>
</protein>
<gene>
    <name evidence="1" type="ORF">BCR42DRAFT_34623</name>
</gene>
<dbReference type="AlphaFoldDB" id="A0A1X2IGU4"/>
<comment type="caution">
    <text evidence="1">The sequence shown here is derived from an EMBL/GenBank/DDBJ whole genome shotgun (WGS) entry which is preliminary data.</text>
</comment>